<evidence type="ECO:0000313" key="3">
    <source>
        <dbReference type="Proteomes" id="UP000273083"/>
    </source>
</evidence>
<dbReference type="EMBL" id="RJVG01000012">
    <property type="protein sequence ID" value="ROR23891.1"/>
    <property type="molecule type" value="Genomic_DNA"/>
</dbReference>
<proteinExistence type="predicted"/>
<comment type="caution">
    <text evidence="2">The sequence shown here is derived from an EMBL/GenBank/DDBJ whole genome shotgun (WGS) entry which is preliminary data.</text>
</comment>
<accession>A0A3N1XCN5</accession>
<dbReference type="AlphaFoldDB" id="A0A3N1XCN5"/>
<feature type="region of interest" description="Disordered" evidence="1">
    <location>
        <begin position="1"/>
        <end position="58"/>
    </location>
</feature>
<dbReference type="RefSeq" id="WP_170164390.1">
    <property type="nucleotide sequence ID" value="NZ_RJVG01000012.1"/>
</dbReference>
<organism evidence="2 3">
    <name type="scientific">Mobilisporobacter senegalensis</name>
    <dbReference type="NCBI Taxonomy" id="1329262"/>
    <lineage>
        <taxon>Bacteria</taxon>
        <taxon>Bacillati</taxon>
        <taxon>Bacillota</taxon>
        <taxon>Clostridia</taxon>
        <taxon>Lachnospirales</taxon>
        <taxon>Lachnospiraceae</taxon>
        <taxon>Mobilisporobacter</taxon>
    </lineage>
</organism>
<evidence type="ECO:0000256" key="1">
    <source>
        <dbReference type="SAM" id="MobiDB-lite"/>
    </source>
</evidence>
<dbReference type="Proteomes" id="UP000273083">
    <property type="component" value="Unassembled WGS sequence"/>
</dbReference>
<feature type="compositionally biased region" description="Basic and acidic residues" evidence="1">
    <location>
        <begin position="38"/>
        <end position="48"/>
    </location>
</feature>
<feature type="compositionally biased region" description="Basic residues" evidence="1">
    <location>
        <begin position="49"/>
        <end position="58"/>
    </location>
</feature>
<reference evidence="2 3" key="1">
    <citation type="submission" date="2018-11" db="EMBL/GenBank/DDBJ databases">
        <title>Genomic Encyclopedia of Type Strains, Phase IV (KMG-IV): sequencing the most valuable type-strain genomes for metagenomic binning, comparative biology and taxonomic classification.</title>
        <authorList>
            <person name="Goeker M."/>
        </authorList>
    </citation>
    <scope>NUCLEOTIDE SEQUENCE [LARGE SCALE GENOMIC DNA]</scope>
    <source>
        <strain evidence="2 3">DSM 26537</strain>
    </source>
</reference>
<name>A0A3N1XCN5_9FIRM</name>
<protein>
    <submittedName>
        <fullName evidence="2">Uncharacterized protein</fullName>
    </submittedName>
</protein>
<sequence>MDNNKNRMKDREKSNPELRKMHPKNNADLGIIDGKIIGVHEGHHEKSRSNKKREKGNN</sequence>
<evidence type="ECO:0000313" key="2">
    <source>
        <dbReference type="EMBL" id="ROR23891.1"/>
    </source>
</evidence>
<feature type="compositionally biased region" description="Basic and acidic residues" evidence="1">
    <location>
        <begin position="1"/>
        <end position="20"/>
    </location>
</feature>
<gene>
    <name evidence="2" type="ORF">EDD66_11222</name>
</gene>
<keyword evidence="3" id="KW-1185">Reference proteome</keyword>